<gene>
    <name evidence="1" type="ordered locus">VC_A0755</name>
</gene>
<dbReference type="EMBL" id="AE003853">
    <property type="protein sequence ID" value="AAF96653.1"/>
    <property type="molecule type" value="Genomic_DNA"/>
</dbReference>
<dbReference type="STRING" id="243277.VC_A0755"/>
<dbReference type="eggNOG" id="ENOG5031PTT">
    <property type="taxonomic scope" value="Bacteria"/>
</dbReference>
<accession>Q9KLI9</accession>
<dbReference type="EnsemblBacteria" id="AAF96653">
    <property type="protein sequence ID" value="AAF96653"/>
    <property type="gene ID" value="VC_A0755"/>
</dbReference>
<organism evidence="1 2">
    <name type="scientific">Vibrio cholerae serotype O1 (strain ATCC 39315 / El Tor Inaba N16961)</name>
    <dbReference type="NCBI Taxonomy" id="243277"/>
    <lineage>
        <taxon>Bacteria</taxon>
        <taxon>Pseudomonadati</taxon>
        <taxon>Pseudomonadota</taxon>
        <taxon>Gammaproteobacteria</taxon>
        <taxon>Vibrionales</taxon>
        <taxon>Vibrionaceae</taxon>
        <taxon>Vibrio</taxon>
    </lineage>
</organism>
<keyword evidence="2" id="KW-1185">Reference proteome</keyword>
<dbReference type="DNASU" id="2611852"/>
<dbReference type="HOGENOM" id="CLU_1495598_0_0_6"/>
<protein>
    <submittedName>
        <fullName evidence="1">Uncharacterized protein</fullName>
    </submittedName>
</protein>
<sequence>MSTDFTTRATHTAMEDTIYSNELCRENEAYFNGLRFLVNKKFQQSSLTAQDFSHREQNALKPMFLQAVSRSLSSPSSSKNELCIGSGSIMQLITMAINFQNIAKRIFHINHAVRFFTGKVETWRWHTLFATCGDDFLREPFDIRILHTEMENPGFPIFKIVLRILLVFKLKQLYANAISG</sequence>
<reference evidence="1 2" key="1">
    <citation type="journal article" date="2000" name="Nature">
        <title>DNA sequence of both chromosomes of the cholera pathogen Vibrio cholerae.</title>
        <authorList>
            <person name="Heidelberg J.F."/>
            <person name="Eisen J.A."/>
            <person name="Nelson W.C."/>
            <person name="Clayton R.A."/>
            <person name="Gwinn M.L."/>
            <person name="Dodson R.J."/>
            <person name="Haft D.H."/>
            <person name="Hickey E.K."/>
            <person name="Peterson J.D."/>
            <person name="Umayam L.A."/>
            <person name="Gill S.R."/>
            <person name="Nelson K.E."/>
            <person name="Read T.D."/>
            <person name="Tettelin H."/>
            <person name="Richardson D."/>
            <person name="Ermolaeva M.D."/>
            <person name="Vamathevan J."/>
            <person name="Bass S."/>
            <person name="Qin H."/>
            <person name="Dragoi I."/>
            <person name="Sellers P."/>
            <person name="McDonald L."/>
            <person name="Utterback T."/>
            <person name="Fleishmann R.D."/>
            <person name="Nierman W.C."/>
            <person name="White O."/>
            <person name="Salzberg S.L."/>
            <person name="Smith H.O."/>
            <person name="Colwell R.R."/>
            <person name="Mekalanos J.J."/>
            <person name="Venter J.C."/>
            <person name="Fraser C.M."/>
        </authorList>
    </citation>
    <scope>NUCLEOTIDE SEQUENCE [LARGE SCALE GENOMIC DNA]</scope>
    <source>
        <strain evidence="2">ATCC 39315 / El Tor Inaba N16961</strain>
    </source>
</reference>
<proteinExistence type="predicted"/>
<dbReference type="Proteomes" id="UP000000584">
    <property type="component" value="Chromosome II"/>
</dbReference>
<name>Q9KLI9_VIBCH</name>
<dbReference type="KEGG" id="vch:VC_A0755"/>
<evidence type="ECO:0000313" key="2">
    <source>
        <dbReference type="Proteomes" id="UP000000584"/>
    </source>
</evidence>
<dbReference type="PIR" id="D82420">
    <property type="entry name" value="D82420"/>
</dbReference>
<evidence type="ECO:0000313" key="1">
    <source>
        <dbReference type="EMBL" id="AAF96653.1"/>
    </source>
</evidence>
<dbReference type="AlphaFoldDB" id="Q9KLI9"/>